<accession>A0AAW5VBV1</accession>
<evidence type="ECO:0000256" key="5">
    <source>
        <dbReference type="ARBA" id="ARBA00023172"/>
    </source>
</evidence>
<comment type="function">
    <text evidence="1 6">Required for the transposition of the insertion element.</text>
</comment>
<feature type="region of interest" description="Disordered" evidence="7">
    <location>
        <begin position="49"/>
        <end position="69"/>
    </location>
</feature>
<evidence type="ECO:0000313" key="8">
    <source>
        <dbReference type="EMBL" id="MCW7517276.1"/>
    </source>
</evidence>
<dbReference type="EMBL" id="JAMQQD010000023">
    <property type="protein sequence ID" value="MCW7517276.1"/>
    <property type="molecule type" value="Genomic_DNA"/>
</dbReference>
<dbReference type="InterPro" id="IPR001207">
    <property type="entry name" value="Transposase_mutator"/>
</dbReference>
<dbReference type="RefSeq" id="WP_265356441.1">
    <property type="nucleotide sequence ID" value="NZ_JAMQPS010000007.1"/>
</dbReference>
<dbReference type="GO" id="GO:0003677">
    <property type="term" value="F:DNA binding"/>
    <property type="evidence" value="ECO:0007669"/>
    <property type="project" value="UniProtKB-UniRule"/>
</dbReference>
<evidence type="ECO:0000256" key="2">
    <source>
        <dbReference type="ARBA" id="ARBA00010961"/>
    </source>
</evidence>
<keyword evidence="4 6" id="KW-0238">DNA-binding</keyword>
<evidence type="ECO:0000256" key="6">
    <source>
        <dbReference type="RuleBase" id="RU365089"/>
    </source>
</evidence>
<dbReference type="GO" id="GO:0006313">
    <property type="term" value="P:DNA transposition"/>
    <property type="evidence" value="ECO:0007669"/>
    <property type="project" value="UniProtKB-UniRule"/>
</dbReference>
<dbReference type="GO" id="GO:0004803">
    <property type="term" value="F:transposase activity"/>
    <property type="evidence" value="ECO:0007669"/>
    <property type="project" value="UniProtKB-UniRule"/>
</dbReference>
<protein>
    <recommendedName>
        <fullName evidence="6">Mutator family transposase</fullName>
    </recommendedName>
</protein>
<proteinExistence type="inferred from homology"/>
<comment type="caution">
    <text evidence="8">The sequence shown here is derived from an EMBL/GenBank/DDBJ whole genome shotgun (WGS) entry which is preliminary data.</text>
</comment>
<evidence type="ECO:0000256" key="3">
    <source>
        <dbReference type="ARBA" id="ARBA00022578"/>
    </source>
</evidence>
<evidence type="ECO:0000313" key="9">
    <source>
        <dbReference type="Proteomes" id="UP001209694"/>
    </source>
</evidence>
<keyword evidence="5 6" id="KW-0233">DNA recombination</keyword>
<dbReference type="PANTHER" id="PTHR33217">
    <property type="entry name" value="TRANSPOSASE FOR INSERTION SEQUENCE ELEMENT IS1081"/>
    <property type="match status" value="1"/>
</dbReference>
<dbReference type="Proteomes" id="UP001209694">
    <property type="component" value="Unassembled WGS sequence"/>
</dbReference>
<dbReference type="NCBIfam" id="NF033543">
    <property type="entry name" value="transpos_IS256"/>
    <property type="match status" value="1"/>
</dbReference>
<keyword evidence="3 6" id="KW-0815">Transposition</keyword>
<evidence type="ECO:0000256" key="1">
    <source>
        <dbReference type="ARBA" id="ARBA00002190"/>
    </source>
</evidence>
<keyword evidence="6" id="KW-0814">Transposable element</keyword>
<dbReference type="Pfam" id="PF00872">
    <property type="entry name" value="Transposase_mut"/>
    <property type="match status" value="1"/>
</dbReference>
<organism evidence="8 9">
    <name type="scientific">Leptospira levettii</name>
    <dbReference type="NCBI Taxonomy" id="2023178"/>
    <lineage>
        <taxon>Bacteria</taxon>
        <taxon>Pseudomonadati</taxon>
        <taxon>Spirochaetota</taxon>
        <taxon>Spirochaetia</taxon>
        <taxon>Leptospirales</taxon>
        <taxon>Leptospiraceae</taxon>
        <taxon>Leptospira</taxon>
    </lineage>
</organism>
<name>A0AAW5VBV1_9LEPT</name>
<reference evidence="8" key="1">
    <citation type="submission" date="2022-06" db="EMBL/GenBank/DDBJ databases">
        <title>Leptospira isolates from biofilms formed at urban environments.</title>
        <authorList>
            <person name="Ribeiro P.S."/>
            <person name="Sousa T."/>
            <person name="Carvalho N."/>
            <person name="Aburjaile F."/>
            <person name="Neves F."/>
            <person name="Oliveira D."/>
            <person name="Blanco L."/>
            <person name="Lima J."/>
            <person name="Costa F."/>
            <person name="Brenig B."/>
            <person name="Soares S."/>
            <person name="Ramos R."/>
            <person name="Goes-Neto A."/>
            <person name="Matiuzzi M."/>
            <person name="Azevedo V."/>
            <person name="Ristow P."/>
        </authorList>
    </citation>
    <scope>NUCLEOTIDE SEQUENCE</scope>
    <source>
        <strain evidence="8">VSF7</strain>
    </source>
</reference>
<evidence type="ECO:0000256" key="7">
    <source>
        <dbReference type="SAM" id="MobiDB-lite"/>
    </source>
</evidence>
<dbReference type="PANTHER" id="PTHR33217:SF7">
    <property type="entry name" value="TRANSPOSASE FOR INSERTION SEQUENCE ELEMENT IS1081"/>
    <property type="match status" value="1"/>
</dbReference>
<feature type="compositionally biased region" description="Basic and acidic residues" evidence="7">
    <location>
        <begin position="49"/>
        <end position="62"/>
    </location>
</feature>
<dbReference type="AlphaFoldDB" id="A0AAW5VBV1"/>
<comment type="similarity">
    <text evidence="2 6">Belongs to the transposase mutator family.</text>
</comment>
<evidence type="ECO:0000256" key="4">
    <source>
        <dbReference type="ARBA" id="ARBA00023125"/>
    </source>
</evidence>
<gene>
    <name evidence="8" type="ORF">ND810_19070</name>
</gene>
<sequence length="398" mass="46179">MHTEDKVEEKIISVNEEKIRTELSGLVRETVEQTLNKLLEHEAENLIKAKPYERSESRDGHRSGSYTRNFETKSGKVKLKIPKLKGIQFETQIIERYKRRESSVEEALIEMYLAGVSVRRIEDVTEQLWGTRVSPGTISNLNKKVYSQIEEWRNRKLEDKYPYVYLDGIYLKKTWGGEVRNISILIAIGVNSEGYREVLGSMEGAKEDKEAWYGFLRHLKERGLTGVRLIISDKCLGLVESIPDFFPSADWQRCMVHFYRNVFAKVPTSSMRETVAMLKAIHSQEDKQAALDKSKLVIDKLKAMKYNSAADIIDKGIMETLSYMNYPRTHWTRIRTNNPLERIMKEIRRRTRVIGSFPDGESALMLVTARLRHIASSQWGNKKYLDVSKLNEMNFESQ</sequence>